<evidence type="ECO:0000313" key="8">
    <source>
        <dbReference type="EMBL" id="SFB16523.1"/>
    </source>
</evidence>
<feature type="domain" description="Glycosyl hydrolase family 32 C-terminal" evidence="7">
    <location>
        <begin position="383"/>
        <end position="442"/>
    </location>
</feature>
<dbReference type="InterPro" id="IPR013148">
    <property type="entry name" value="Glyco_hydro_32_N"/>
</dbReference>
<dbReference type="SMART" id="SM00640">
    <property type="entry name" value="Glyco_32"/>
    <property type="match status" value="1"/>
</dbReference>
<evidence type="ECO:0000313" key="9">
    <source>
        <dbReference type="Proteomes" id="UP000198838"/>
    </source>
</evidence>
<dbReference type="Pfam" id="PF00251">
    <property type="entry name" value="Glyco_hydro_32N"/>
    <property type="match status" value="1"/>
</dbReference>
<dbReference type="STRING" id="1120918.SAMN05216249_11152"/>
<feature type="domain" description="Glycosyl hydrolase family 32 N-terminal" evidence="6">
    <location>
        <begin position="11"/>
        <end position="324"/>
    </location>
</feature>
<evidence type="ECO:0000259" key="6">
    <source>
        <dbReference type="Pfam" id="PF00251"/>
    </source>
</evidence>
<dbReference type="InterPro" id="IPR018053">
    <property type="entry name" value="Glyco_hydro_32_AS"/>
</dbReference>
<gene>
    <name evidence="8" type="ORF">SAMN05216249_11152</name>
</gene>
<dbReference type="InterPro" id="IPR013189">
    <property type="entry name" value="Glyco_hydro_32_C"/>
</dbReference>
<comment type="similarity">
    <text evidence="1 5">Belongs to the glycosyl hydrolase 32 family.</text>
</comment>
<evidence type="ECO:0000256" key="3">
    <source>
        <dbReference type="ARBA" id="ARBA00022801"/>
    </source>
</evidence>
<keyword evidence="3 5" id="KW-0378">Hydrolase</keyword>
<proteinExistence type="inferred from homology"/>
<evidence type="ECO:0000259" key="7">
    <source>
        <dbReference type="Pfam" id="PF08244"/>
    </source>
</evidence>
<dbReference type="InterPro" id="IPR051214">
    <property type="entry name" value="GH32_Enzymes"/>
</dbReference>
<dbReference type="Pfam" id="PF08244">
    <property type="entry name" value="Glyco_hydro_32C"/>
    <property type="match status" value="1"/>
</dbReference>
<dbReference type="RefSeq" id="WP_092872693.1">
    <property type="nucleotide sequence ID" value="NZ_FOJY01000011.1"/>
</dbReference>
<dbReference type="GO" id="GO:0004564">
    <property type="term" value="F:beta-fructofuranosidase activity"/>
    <property type="evidence" value="ECO:0007669"/>
    <property type="project" value="UniProtKB-EC"/>
</dbReference>
<dbReference type="InterPro" id="IPR013320">
    <property type="entry name" value="ConA-like_dom_sf"/>
</dbReference>
<dbReference type="PANTHER" id="PTHR43101">
    <property type="entry name" value="BETA-FRUCTOSIDASE"/>
    <property type="match status" value="1"/>
</dbReference>
<dbReference type="SUPFAM" id="SSF49899">
    <property type="entry name" value="Concanavalin A-like lectins/glucanases"/>
    <property type="match status" value="1"/>
</dbReference>
<dbReference type="SUPFAM" id="SSF75005">
    <property type="entry name" value="Arabinanase/levansucrase/invertase"/>
    <property type="match status" value="1"/>
</dbReference>
<evidence type="ECO:0000256" key="4">
    <source>
        <dbReference type="ARBA" id="ARBA00023295"/>
    </source>
</evidence>
<dbReference type="OrthoDB" id="9759709at2"/>
<organism evidence="8 9">
    <name type="scientific">Acetitomaculum ruminis DSM 5522</name>
    <dbReference type="NCBI Taxonomy" id="1120918"/>
    <lineage>
        <taxon>Bacteria</taxon>
        <taxon>Bacillati</taxon>
        <taxon>Bacillota</taxon>
        <taxon>Clostridia</taxon>
        <taxon>Lachnospirales</taxon>
        <taxon>Lachnospiraceae</taxon>
        <taxon>Acetitomaculum</taxon>
    </lineage>
</organism>
<dbReference type="Gene3D" id="2.60.120.560">
    <property type="entry name" value="Exo-inulinase, domain 1"/>
    <property type="match status" value="1"/>
</dbReference>
<dbReference type="InterPro" id="IPR001362">
    <property type="entry name" value="Glyco_hydro_32"/>
</dbReference>
<dbReference type="Proteomes" id="UP000198838">
    <property type="component" value="Unassembled WGS sequence"/>
</dbReference>
<evidence type="ECO:0000256" key="5">
    <source>
        <dbReference type="RuleBase" id="RU362110"/>
    </source>
</evidence>
<dbReference type="AlphaFoldDB" id="A0A1I0YWR9"/>
<protein>
    <recommendedName>
        <fullName evidence="2">beta-fructofuranosidase</fullName>
        <ecNumber evidence="2">3.2.1.26</ecNumber>
    </recommendedName>
</protein>
<dbReference type="Gene3D" id="2.115.10.20">
    <property type="entry name" value="Glycosyl hydrolase domain, family 43"/>
    <property type="match status" value="1"/>
</dbReference>
<evidence type="ECO:0000256" key="1">
    <source>
        <dbReference type="ARBA" id="ARBA00009902"/>
    </source>
</evidence>
<dbReference type="GO" id="GO:0005975">
    <property type="term" value="P:carbohydrate metabolic process"/>
    <property type="evidence" value="ECO:0007669"/>
    <property type="project" value="InterPro"/>
</dbReference>
<evidence type="ECO:0000256" key="2">
    <source>
        <dbReference type="ARBA" id="ARBA00012758"/>
    </source>
</evidence>
<dbReference type="InterPro" id="IPR023296">
    <property type="entry name" value="Glyco_hydro_beta-prop_sf"/>
</dbReference>
<reference evidence="8 9" key="1">
    <citation type="submission" date="2016-10" db="EMBL/GenBank/DDBJ databases">
        <authorList>
            <person name="de Groot N.N."/>
        </authorList>
    </citation>
    <scope>NUCLEOTIDE SEQUENCE [LARGE SCALE GENOMIC DNA]</scope>
    <source>
        <strain evidence="8 9">DSM 5522</strain>
    </source>
</reference>
<name>A0A1I0YWR9_9FIRM</name>
<keyword evidence="4 5" id="KW-0326">Glycosidase</keyword>
<keyword evidence="9" id="KW-1185">Reference proteome</keyword>
<accession>A0A1I0YWR9</accession>
<sequence length="459" mass="53458">MAKESYRHINHLMPPKGWLNDPNGTCFFKGTYHIFFQYSPDWKERGWGHYTSKDLLNWKYEGMPIHPDTKRDLSGAYSGCCFTDDGKMEIFYTGNVKKPGDFDYINEGREHNVIYIESNDGVNFSQKKVLMENKDYPSDMSCHVRDPKVYKKNGKYYMLLGARTKDSKAALLSYVSDDKMHWELNKKYIPLSDMGYMLECPDYFEIDNKYVLSLCPQGPKNQEFRLQNMYHSGYFLFDEDVFSLADEKIDETVMMDNLKEWDYGFDFYAPQVFKTEDGRHIIVGWAGVPDAPYHNEKARNEGFENSLTLLRNIKTVGDKLYTYPIKEYEKLREESVDCKKEGGLVDSYSFDCEITFEDNTKNAKVSLNDDLILSFEDGVFCAKFNNESGAGRSARKMKLNELKHLRLFMDKSILEVYVNLGENVMTMRYYPESKDGINVKVSDALNTKIWKVRKSICAN</sequence>
<dbReference type="PANTHER" id="PTHR43101:SF1">
    <property type="entry name" value="BETA-FRUCTOSIDASE"/>
    <property type="match status" value="1"/>
</dbReference>
<dbReference type="PROSITE" id="PS00609">
    <property type="entry name" value="GLYCOSYL_HYDROL_F32"/>
    <property type="match status" value="1"/>
</dbReference>
<dbReference type="EMBL" id="FOJY01000011">
    <property type="protein sequence ID" value="SFB16523.1"/>
    <property type="molecule type" value="Genomic_DNA"/>
</dbReference>
<dbReference type="EC" id="3.2.1.26" evidence="2"/>
<dbReference type="CDD" id="cd18623">
    <property type="entry name" value="GH32_ScrB-like"/>
    <property type="match status" value="1"/>
</dbReference>